<evidence type="ECO:0000256" key="6">
    <source>
        <dbReference type="ARBA" id="ARBA00023015"/>
    </source>
</evidence>
<keyword evidence="11" id="KW-0539">Nucleus</keyword>
<dbReference type="PANTHER" id="PTHR42690:SF1">
    <property type="entry name" value="THREONINE SYNTHASE-LIKE 2"/>
    <property type="match status" value="1"/>
</dbReference>
<dbReference type="InterPro" id="IPR051166">
    <property type="entry name" value="Threonine_Synthase"/>
</dbReference>
<feature type="compositionally biased region" description="Basic and acidic residues" evidence="13">
    <location>
        <begin position="178"/>
        <end position="201"/>
    </location>
</feature>
<protein>
    <recommendedName>
        <fullName evidence="4">Threonine synthase-like 2</fullName>
    </recommendedName>
</protein>
<name>A0A2T7P931_POMCA</name>
<evidence type="ECO:0000256" key="12">
    <source>
        <dbReference type="PIRSR" id="PIRSR604450-51"/>
    </source>
</evidence>
<dbReference type="InterPro" id="IPR029144">
    <property type="entry name" value="Thr_synth_N"/>
</dbReference>
<organism evidence="16 17">
    <name type="scientific">Pomacea canaliculata</name>
    <name type="common">Golden apple snail</name>
    <dbReference type="NCBI Taxonomy" id="400727"/>
    <lineage>
        <taxon>Eukaryota</taxon>
        <taxon>Metazoa</taxon>
        <taxon>Spiralia</taxon>
        <taxon>Lophotrochozoa</taxon>
        <taxon>Mollusca</taxon>
        <taxon>Gastropoda</taxon>
        <taxon>Caenogastropoda</taxon>
        <taxon>Architaenioglossa</taxon>
        <taxon>Ampullarioidea</taxon>
        <taxon>Ampullariidae</taxon>
        <taxon>Pomacea</taxon>
    </lineage>
</organism>
<dbReference type="GO" id="GO:0003677">
    <property type="term" value="F:DNA binding"/>
    <property type="evidence" value="ECO:0007669"/>
    <property type="project" value="UniProtKB-KW"/>
</dbReference>
<keyword evidence="9" id="KW-0804">Transcription</keyword>
<evidence type="ECO:0000256" key="5">
    <source>
        <dbReference type="ARBA" id="ARBA00022898"/>
    </source>
</evidence>
<comment type="caution">
    <text evidence="16">The sequence shown here is derived from an EMBL/GenBank/DDBJ whole genome shotgun (WGS) entry which is preliminary data.</text>
</comment>
<keyword evidence="6" id="KW-0805">Transcription regulation</keyword>
<dbReference type="AlphaFoldDB" id="A0A2T7P931"/>
<dbReference type="PROSITE" id="PS00686">
    <property type="entry name" value="NFYA_HAP2_1"/>
    <property type="match status" value="1"/>
</dbReference>
<dbReference type="Pfam" id="PF00291">
    <property type="entry name" value="PALP"/>
    <property type="match status" value="1"/>
</dbReference>
<keyword evidence="5 12" id="KW-0663">Pyridoxal phosphate</keyword>
<keyword evidence="8" id="KW-0010">Activator</keyword>
<dbReference type="Gene3D" id="3.40.50.1100">
    <property type="match status" value="2"/>
</dbReference>
<dbReference type="PROSITE" id="PS51152">
    <property type="entry name" value="NFYA_HAP2_2"/>
    <property type="match status" value="1"/>
</dbReference>
<feature type="modified residue" description="N6-(pyridoxal phosphate)lysine" evidence="12">
    <location>
        <position position="338"/>
    </location>
</feature>
<dbReference type="InterPro" id="IPR001289">
    <property type="entry name" value="NFYA"/>
</dbReference>
<dbReference type="Pfam" id="PF14821">
    <property type="entry name" value="Thr_synth_N"/>
    <property type="match status" value="1"/>
</dbReference>
<keyword evidence="17" id="KW-1185">Reference proteome</keyword>
<dbReference type="InterPro" id="IPR018362">
    <property type="entry name" value="CCAAT-binding_factor_CS"/>
</dbReference>
<feature type="domain" description="Threonine synthase N-terminal" evidence="15">
    <location>
        <begin position="227"/>
        <end position="305"/>
    </location>
</feature>
<dbReference type="Pfam" id="PF02045">
    <property type="entry name" value="CBFB_NFYA"/>
    <property type="match status" value="1"/>
</dbReference>
<evidence type="ECO:0000256" key="7">
    <source>
        <dbReference type="ARBA" id="ARBA00023125"/>
    </source>
</evidence>
<evidence type="ECO:0000259" key="14">
    <source>
        <dbReference type="Pfam" id="PF00291"/>
    </source>
</evidence>
<comment type="similarity">
    <text evidence="3">Belongs to the threonine synthase family.</text>
</comment>
<dbReference type="EMBL" id="PZQS01000005">
    <property type="protein sequence ID" value="PVD29911.1"/>
    <property type="molecule type" value="Genomic_DNA"/>
</dbReference>
<dbReference type="FunFam" id="3.40.50.1100:FF:000047">
    <property type="entry name" value="Threonine synthase like 2"/>
    <property type="match status" value="1"/>
</dbReference>
<dbReference type="PANTHER" id="PTHR42690">
    <property type="entry name" value="THREONINE SYNTHASE FAMILY MEMBER"/>
    <property type="match status" value="1"/>
</dbReference>
<reference evidence="16 17" key="1">
    <citation type="submission" date="2018-04" db="EMBL/GenBank/DDBJ databases">
        <title>The genome of golden apple snail Pomacea canaliculata provides insight into stress tolerance and invasive adaptation.</title>
        <authorList>
            <person name="Liu C."/>
            <person name="Liu B."/>
            <person name="Ren Y."/>
            <person name="Zhang Y."/>
            <person name="Wang H."/>
            <person name="Li S."/>
            <person name="Jiang F."/>
            <person name="Yin L."/>
            <person name="Zhang G."/>
            <person name="Qian W."/>
            <person name="Fan W."/>
        </authorList>
    </citation>
    <scope>NUCLEOTIDE SEQUENCE [LARGE SCALE GENOMIC DNA]</scope>
    <source>
        <strain evidence="16">SZHN2017</strain>
        <tissue evidence="16">Muscle</tissue>
    </source>
</reference>
<comment type="cofactor">
    <cofactor evidence="1 12">
        <name>pyridoxal 5'-phosphate</name>
        <dbReference type="ChEBI" id="CHEBI:597326"/>
    </cofactor>
</comment>
<dbReference type="InterPro" id="IPR001926">
    <property type="entry name" value="TrpB-like_PALP"/>
</dbReference>
<evidence type="ECO:0000256" key="13">
    <source>
        <dbReference type="SAM" id="MobiDB-lite"/>
    </source>
</evidence>
<evidence type="ECO:0000313" key="16">
    <source>
        <dbReference type="EMBL" id="PVD29911.1"/>
    </source>
</evidence>
<evidence type="ECO:0000256" key="2">
    <source>
        <dbReference type="ARBA" id="ARBA00004123"/>
    </source>
</evidence>
<dbReference type="CDD" id="cd01560">
    <property type="entry name" value="Thr-synth_2"/>
    <property type="match status" value="1"/>
</dbReference>
<evidence type="ECO:0000256" key="10">
    <source>
        <dbReference type="ARBA" id="ARBA00023239"/>
    </source>
</evidence>
<sequence length="702" mass="77549">MAEEQITVYDAETQQPVTVTVNTSGDNGSVQTIQYITSDGQVAQLQSDVLQATAATVMSDASMPMVVGSVGSIGQQGTTVLQPQTAAQPASGTTTVNTASLPQMLFLNQVTINGQTSFVLVDANNKPVQLPQGIQVINLPTPQVGQQLPVPGAETGDEPLYVNAKQYHRILKRRQARAKLEASGKIPKERQKDDNYLHHQSAEQSTNQSGFKEAMLVPIIVRVHIMKYCSTRGKVSGLSFEDVLFSGYLADGGMALPEVIPEVPSETLKSWVGLSYKELVQKIVPLYVSQEELPLVVLEELVGQALSTFDVPEIIPIVCFPGGLNIMELFHGQTWAFKDLAMSILGQFFNFFLNKRQKHLMLVVGTSGDTGSSAIAAVRGLKWVDIVVVLPRDRCTLIQELQMTTVKEDNVFVFRADGSSDDLDVPIREIFDDADFVKKHHLCSANSLNWARIMVQIVHFFYAYIKLCPECDQELEIVVPTGGAGNITAGFIAHKMGLPVKLVCVANSNDGIAQMVGSGFYKLSNVKPSLAPAMDIKFAYNIERLWYLCSERNSELVRKMMEEVEMEGKVETPDSILEELQMVLSAYGADDEDIKRTLRQCWEENHYLLCPHSATAVAYYYKKQASVHNLSQLSVCFATASPLKFGEALTAAGLKPISTEAIQKLMQLPTQYVDMELTDDWKAMLREKVEEMTASFNLRNKQ</sequence>
<evidence type="ECO:0000313" key="17">
    <source>
        <dbReference type="Proteomes" id="UP000245119"/>
    </source>
</evidence>
<dbReference type="GO" id="GO:0016829">
    <property type="term" value="F:lyase activity"/>
    <property type="evidence" value="ECO:0007669"/>
    <property type="project" value="UniProtKB-KW"/>
</dbReference>
<evidence type="ECO:0000256" key="4">
    <source>
        <dbReference type="ARBA" id="ARBA00021942"/>
    </source>
</evidence>
<dbReference type="OrthoDB" id="5203861at2759"/>
<dbReference type="NCBIfam" id="TIGR00260">
    <property type="entry name" value="thrC"/>
    <property type="match status" value="1"/>
</dbReference>
<proteinExistence type="inferred from homology"/>
<dbReference type="Proteomes" id="UP000245119">
    <property type="component" value="Linkage Group LG5"/>
</dbReference>
<evidence type="ECO:0000256" key="11">
    <source>
        <dbReference type="ARBA" id="ARBA00023242"/>
    </source>
</evidence>
<evidence type="ECO:0000256" key="3">
    <source>
        <dbReference type="ARBA" id="ARBA00005517"/>
    </source>
</evidence>
<dbReference type="GO" id="GO:0030170">
    <property type="term" value="F:pyridoxal phosphate binding"/>
    <property type="evidence" value="ECO:0007669"/>
    <property type="project" value="TreeGrafter"/>
</dbReference>
<evidence type="ECO:0000256" key="8">
    <source>
        <dbReference type="ARBA" id="ARBA00023159"/>
    </source>
</evidence>
<dbReference type="STRING" id="400727.A0A2T7P931"/>
<keyword evidence="10" id="KW-0456">Lyase</keyword>
<comment type="subcellular location">
    <subcellularLocation>
        <location evidence="2">Nucleus</location>
    </subcellularLocation>
</comment>
<dbReference type="GO" id="GO:0016602">
    <property type="term" value="C:CCAAT-binding factor complex"/>
    <property type="evidence" value="ECO:0007669"/>
    <property type="project" value="InterPro"/>
</dbReference>
<accession>A0A2T7P931</accession>
<feature type="region of interest" description="Disordered" evidence="13">
    <location>
        <begin position="178"/>
        <end position="208"/>
    </location>
</feature>
<evidence type="ECO:0000256" key="9">
    <source>
        <dbReference type="ARBA" id="ARBA00023163"/>
    </source>
</evidence>
<dbReference type="GO" id="GO:0009071">
    <property type="term" value="P:serine family amino acid catabolic process"/>
    <property type="evidence" value="ECO:0007669"/>
    <property type="project" value="TreeGrafter"/>
</dbReference>
<dbReference type="GO" id="GO:0046360">
    <property type="term" value="P:2-oxobutyrate biosynthetic process"/>
    <property type="evidence" value="ECO:0007669"/>
    <property type="project" value="TreeGrafter"/>
</dbReference>
<dbReference type="SMART" id="SM00521">
    <property type="entry name" value="CBF"/>
    <property type="match status" value="1"/>
</dbReference>
<dbReference type="InterPro" id="IPR036052">
    <property type="entry name" value="TrpB-like_PALP_sf"/>
</dbReference>
<dbReference type="GO" id="GO:0003700">
    <property type="term" value="F:DNA-binding transcription factor activity"/>
    <property type="evidence" value="ECO:0007669"/>
    <property type="project" value="InterPro"/>
</dbReference>
<dbReference type="SUPFAM" id="SSF53686">
    <property type="entry name" value="Tryptophan synthase beta subunit-like PLP-dependent enzymes"/>
    <property type="match status" value="1"/>
</dbReference>
<dbReference type="InterPro" id="IPR004450">
    <property type="entry name" value="Thr_synthase-like"/>
</dbReference>
<dbReference type="InterPro" id="IPR037158">
    <property type="entry name" value="Thr_synth_N_sf"/>
</dbReference>
<dbReference type="FunFam" id="3.90.1380.10:FF:000003">
    <property type="entry name" value="THR4p Threonine synthase"/>
    <property type="match status" value="1"/>
</dbReference>
<feature type="domain" description="Tryptophan synthase beta chain-like PALP" evidence="14">
    <location>
        <begin position="328"/>
        <end position="626"/>
    </location>
</feature>
<dbReference type="Gene3D" id="6.10.250.2430">
    <property type="match status" value="1"/>
</dbReference>
<evidence type="ECO:0000256" key="1">
    <source>
        <dbReference type="ARBA" id="ARBA00001933"/>
    </source>
</evidence>
<dbReference type="Gene3D" id="3.90.1380.10">
    <property type="entry name" value="Threonine synthase, N-terminal domain"/>
    <property type="match status" value="1"/>
</dbReference>
<gene>
    <name evidence="16" type="ORF">C0Q70_09169</name>
</gene>
<keyword evidence="7" id="KW-0238">DNA-binding</keyword>
<evidence type="ECO:0000259" key="15">
    <source>
        <dbReference type="Pfam" id="PF14821"/>
    </source>
</evidence>